<feature type="compositionally biased region" description="Low complexity" evidence="1">
    <location>
        <begin position="49"/>
        <end position="63"/>
    </location>
</feature>
<evidence type="ECO:0000256" key="1">
    <source>
        <dbReference type="SAM" id="MobiDB-lite"/>
    </source>
</evidence>
<evidence type="ECO:0000313" key="3">
    <source>
        <dbReference type="Proteomes" id="UP000657918"/>
    </source>
</evidence>
<evidence type="ECO:0000313" key="2">
    <source>
        <dbReference type="EMBL" id="KAF9688297.1"/>
    </source>
</evidence>
<gene>
    <name evidence="2" type="ORF">SADUNF_Sadunf02G0182900</name>
</gene>
<dbReference type="Proteomes" id="UP000657918">
    <property type="component" value="Unassembled WGS sequence"/>
</dbReference>
<accession>A0A835N8M7</accession>
<feature type="region of interest" description="Disordered" evidence="1">
    <location>
        <begin position="44"/>
        <end position="71"/>
    </location>
</feature>
<reference evidence="2 3" key="1">
    <citation type="submission" date="2020-10" db="EMBL/GenBank/DDBJ databases">
        <title>Plant Genome Project.</title>
        <authorList>
            <person name="Zhang R.-G."/>
        </authorList>
    </citation>
    <scope>NUCLEOTIDE SEQUENCE [LARGE SCALE GENOMIC DNA]</scope>
    <source>
        <strain evidence="2">FAFU-HL-1</strain>
        <tissue evidence="2">Leaf</tissue>
    </source>
</reference>
<feature type="compositionally biased region" description="Polar residues" evidence="1">
    <location>
        <begin position="1"/>
        <end position="14"/>
    </location>
</feature>
<keyword evidence="3" id="KW-1185">Reference proteome</keyword>
<sequence>MENSNNYSSMNKTVAGSKETAVSPAEESGWTSYFEDLSNHEEEDHSLCSSFDSSSMVSDAASFPPWKSSRTNHAVACNSTGALPEKLTFKKTRAKEISLVDDSLEDTASSPGNSPKVSDLRQIDMNPRKTNDRYFNSSLGKIGGSGLEQHAEGLETSERCEMNFSAVKNDCIDLKKRGLCLVPFSMLVNYLG</sequence>
<dbReference type="PANTHER" id="PTHR33974">
    <property type="entry name" value="VASCULAR-RELATED UNKNOWN PROTEIN 1-RELATED"/>
    <property type="match status" value="1"/>
</dbReference>
<dbReference type="AlphaFoldDB" id="A0A835N8M7"/>
<feature type="region of interest" description="Disordered" evidence="1">
    <location>
        <begin position="1"/>
        <end position="28"/>
    </location>
</feature>
<feature type="compositionally biased region" description="Polar residues" evidence="1">
    <location>
        <begin position="106"/>
        <end position="116"/>
    </location>
</feature>
<dbReference type="PANTHER" id="PTHR33974:SF2">
    <property type="entry name" value="VASCULAR-RELATED UNKNOWN PROTEIN 1"/>
    <property type="match status" value="1"/>
</dbReference>
<name>A0A835N8M7_9ROSI</name>
<feature type="region of interest" description="Disordered" evidence="1">
    <location>
        <begin position="102"/>
        <end position="121"/>
    </location>
</feature>
<proteinExistence type="predicted"/>
<dbReference type="OrthoDB" id="779856at2759"/>
<comment type="caution">
    <text evidence="2">The sequence shown here is derived from an EMBL/GenBank/DDBJ whole genome shotgun (WGS) entry which is preliminary data.</text>
</comment>
<dbReference type="EMBL" id="JADGMS010000002">
    <property type="protein sequence ID" value="KAF9688297.1"/>
    <property type="molecule type" value="Genomic_DNA"/>
</dbReference>
<dbReference type="InterPro" id="IPR039280">
    <property type="entry name" value="VUP"/>
</dbReference>
<organism evidence="2 3">
    <name type="scientific">Salix dunnii</name>
    <dbReference type="NCBI Taxonomy" id="1413687"/>
    <lineage>
        <taxon>Eukaryota</taxon>
        <taxon>Viridiplantae</taxon>
        <taxon>Streptophyta</taxon>
        <taxon>Embryophyta</taxon>
        <taxon>Tracheophyta</taxon>
        <taxon>Spermatophyta</taxon>
        <taxon>Magnoliopsida</taxon>
        <taxon>eudicotyledons</taxon>
        <taxon>Gunneridae</taxon>
        <taxon>Pentapetalae</taxon>
        <taxon>rosids</taxon>
        <taxon>fabids</taxon>
        <taxon>Malpighiales</taxon>
        <taxon>Salicaceae</taxon>
        <taxon>Saliceae</taxon>
        <taxon>Salix</taxon>
    </lineage>
</organism>
<dbReference type="GO" id="GO:0010089">
    <property type="term" value="P:xylem development"/>
    <property type="evidence" value="ECO:0007669"/>
    <property type="project" value="InterPro"/>
</dbReference>
<protein>
    <submittedName>
        <fullName evidence="2">Uncharacterized protein</fullName>
    </submittedName>
</protein>